<dbReference type="PANTHER" id="PTHR43329">
    <property type="entry name" value="EPOXIDE HYDROLASE"/>
    <property type="match status" value="1"/>
</dbReference>
<feature type="domain" description="AB hydrolase-1" evidence="2">
    <location>
        <begin position="46"/>
        <end position="296"/>
    </location>
</feature>
<evidence type="ECO:0000256" key="1">
    <source>
        <dbReference type="ARBA" id="ARBA00022801"/>
    </source>
</evidence>
<evidence type="ECO:0000313" key="4">
    <source>
        <dbReference type="Proteomes" id="UP000245166"/>
    </source>
</evidence>
<keyword evidence="1 3" id="KW-0378">Hydrolase</keyword>
<dbReference type="Gene3D" id="3.40.50.1820">
    <property type="entry name" value="alpha/beta hydrolase"/>
    <property type="match status" value="1"/>
</dbReference>
<organism evidence="3 4">
    <name type="scientific">Serinibacter arcticus</name>
    <dbReference type="NCBI Taxonomy" id="1655435"/>
    <lineage>
        <taxon>Bacteria</taxon>
        <taxon>Bacillati</taxon>
        <taxon>Actinomycetota</taxon>
        <taxon>Actinomycetes</taxon>
        <taxon>Micrococcales</taxon>
        <taxon>Beutenbergiaceae</taxon>
        <taxon>Serinibacter</taxon>
    </lineage>
</organism>
<dbReference type="Proteomes" id="UP000245166">
    <property type="component" value="Unassembled WGS sequence"/>
</dbReference>
<dbReference type="RefSeq" id="WP_109229096.1">
    <property type="nucleotide sequence ID" value="NZ_PYHR01000002.1"/>
</dbReference>
<comment type="caution">
    <text evidence="3">The sequence shown here is derived from an EMBL/GenBank/DDBJ whole genome shotgun (WGS) entry which is preliminary data.</text>
</comment>
<gene>
    <name evidence="3" type="ORF">C8046_08680</name>
</gene>
<protein>
    <submittedName>
        <fullName evidence="3">Alpha/beta hydrolase</fullName>
    </submittedName>
</protein>
<dbReference type="OrthoDB" id="2987348at2"/>
<dbReference type="InterPro" id="IPR000639">
    <property type="entry name" value="Epox_hydrolase-like"/>
</dbReference>
<evidence type="ECO:0000259" key="2">
    <source>
        <dbReference type="Pfam" id="PF12697"/>
    </source>
</evidence>
<dbReference type="EMBL" id="PYHR01000002">
    <property type="protein sequence ID" value="PWD50715.1"/>
    <property type="molecule type" value="Genomic_DNA"/>
</dbReference>
<evidence type="ECO:0000313" key="3">
    <source>
        <dbReference type="EMBL" id="PWD50715.1"/>
    </source>
</evidence>
<dbReference type="InterPro" id="IPR000073">
    <property type="entry name" value="AB_hydrolase_1"/>
</dbReference>
<dbReference type="GO" id="GO:0016787">
    <property type="term" value="F:hydrolase activity"/>
    <property type="evidence" value="ECO:0007669"/>
    <property type="project" value="UniProtKB-KW"/>
</dbReference>
<dbReference type="SUPFAM" id="SSF53474">
    <property type="entry name" value="alpha/beta-Hydrolases"/>
    <property type="match status" value="1"/>
</dbReference>
<name>A0A2U1ZUQ4_9MICO</name>
<dbReference type="PRINTS" id="PR00412">
    <property type="entry name" value="EPOXHYDRLASE"/>
</dbReference>
<reference evidence="3 4" key="1">
    <citation type="submission" date="2018-03" db="EMBL/GenBank/DDBJ databases">
        <title>Genome assembly of novel Miniimonas species PCH200.</title>
        <authorList>
            <person name="Thakur V."/>
            <person name="Kumar V."/>
            <person name="Singh D."/>
        </authorList>
    </citation>
    <scope>NUCLEOTIDE SEQUENCE [LARGE SCALE GENOMIC DNA]</scope>
    <source>
        <strain evidence="3 4">PCH200</strain>
    </source>
</reference>
<dbReference type="AlphaFoldDB" id="A0A2U1ZUQ4"/>
<accession>A0A2U1ZUQ4</accession>
<dbReference type="InterPro" id="IPR029058">
    <property type="entry name" value="AB_hydrolase_fold"/>
</dbReference>
<keyword evidence="4" id="KW-1185">Reference proteome</keyword>
<proteinExistence type="predicted"/>
<dbReference type="Pfam" id="PF12697">
    <property type="entry name" value="Abhydrolase_6"/>
    <property type="match status" value="1"/>
</dbReference>
<sequence>MSVDPARLLVDGPWSHLNVSANGARFHVAVCDPEGDDVVGAEAPLVLLLHGFPQTWYAWRHQLPALASAGYRVAAMDLRGFGNSDKPPRGHDAVSLARDVSGVIRSLGATDAVVIGHGYGAQVAWSLPSLAPAVTRAIGVLSSPHPLPLRARNARVVPAGTLAALAFAQLPWFPERRLRRDWVTQVLRAWGAPGWEPDVEATDAYAHAMRLPSVAHHVMEQARWQVRSTPRPEGQRFLTAMREQIAVPVLGLHGAADRCLPSHSRRYDARHVQHDYTFRIVPGAGHFLPEEAPDVVTRHLLDFLADLGPTQGESASAASGPDEG</sequence>